<dbReference type="PANTHER" id="PTHR32303">
    <property type="entry name" value="QUINOPROTEIN ALCOHOL DEHYDROGENASE (CYTOCHROME C)"/>
    <property type="match status" value="1"/>
</dbReference>
<dbReference type="GO" id="GO:0016491">
    <property type="term" value="F:oxidoreductase activity"/>
    <property type="evidence" value="ECO:0007669"/>
    <property type="project" value="UniProtKB-KW"/>
</dbReference>
<comment type="similarity">
    <text evidence="2">Belongs to the bacterial PQQ dehydrogenase family.</text>
</comment>
<dbReference type="InterPro" id="IPR009056">
    <property type="entry name" value="Cyt_c-like_dom"/>
</dbReference>
<evidence type="ECO:0000259" key="9">
    <source>
        <dbReference type="PROSITE" id="PS51007"/>
    </source>
</evidence>
<keyword evidence="7 8" id="KW-0408">Iron</keyword>
<keyword evidence="3 8" id="KW-0349">Heme</keyword>
<dbReference type="SUPFAM" id="SSF50998">
    <property type="entry name" value="Quinoprotein alcohol dehydrogenase-like"/>
    <property type="match status" value="1"/>
</dbReference>
<dbReference type="EMBL" id="SHAH01000009">
    <property type="protein sequence ID" value="RZO77927.1"/>
    <property type="molecule type" value="Genomic_DNA"/>
</dbReference>
<dbReference type="Proteomes" id="UP000320404">
    <property type="component" value="Unassembled WGS sequence"/>
</dbReference>
<dbReference type="InterPro" id="IPR036909">
    <property type="entry name" value="Cyt_c-like_dom_sf"/>
</dbReference>
<dbReference type="GO" id="GO:0009055">
    <property type="term" value="F:electron transfer activity"/>
    <property type="evidence" value="ECO:0007669"/>
    <property type="project" value="InterPro"/>
</dbReference>
<dbReference type="InterPro" id="IPR018391">
    <property type="entry name" value="PQQ_b-propeller_rpt"/>
</dbReference>
<dbReference type="Gene3D" id="2.140.10.10">
    <property type="entry name" value="Quinoprotein alcohol dehydrogenase-like superfamily"/>
    <property type="match status" value="1"/>
</dbReference>
<dbReference type="SMART" id="SM00564">
    <property type="entry name" value="PQQ"/>
    <property type="match status" value="4"/>
</dbReference>
<comment type="caution">
    <text evidence="10">The sequence shown here is derived from an EMBL/GenBank/DDBJ whole genome shotgun (WGS) entry which is preliminary data.</text>
</comment>
<name>A0A520S623_9GAMM</name>
<feature type="domain" description="Cytochrome c" evidence="9">
    <location>
        <begin position="118"/>
        <end position="197"/>
    </location>
</feature>
<evidence type="ECO:0000256" key="8">
    <source>
        <dbReference type="PROSITE-ProRule" id="PRU00433"/>
    </source>
</evidence>
<evidence type="ECO:0000313" key="10">
    <source>
        <dbReference type="EMBL" id="RZO77927.1"/>
    </source>
</evidence>
<keyword evidence="5" id="KW-0732">Signal</keyword>
<evidence type="ECO:0000256" key="6">
    <source>
        <dbReference type="ARBA" id="ARBA00023002"/>
    </source>
</evidence>
<dbReference type="InterPro" id="IPR011047">
    <property type="entry name" value="Quinoprotein_ADH-like_sf"/>
</dbReference>
<organism evidence="10 11">
    <name type="scientific">OM182 bacterium</name>
    <dbReference type="NCBI Taxonomy" id="2510334"/>
    <lineage>
        <taxon>Bacteria</taxon>
        <taxon>Pseudomonadati</taxon>
        <taxon>Pseudomonadota</taxon>
        <taxon>Gammaproteobacteria</taxon>
        <taxon>OMG group</taxon>
        <taxon>OM182 clade</taxon>
    </lineage>
</organism>
<evidence type="ECO:0000256" key="1">
    <source>
        <dbReference type="ARBA" id="ARBA00001931"/>
    </source>
</evidence>
<dbReference type="Pfam" id="PF01011">
    <property type="entry name" value="PQQ"/>
    <property type="match status" value="2"/>
</dbReference>
<dbReference type="SUPFAM" id="SSF46626">
    <property type="entry name" value="Cytochrome c"/>
    <property type="match status" value="1"/>
</dbReference>
<gene>
    <name evidence="10" type="ORF">EVA69_01240</name>
</gene>
<protein>
    <submittedName>
        <fullName evidence="10">Alcohol dehydrogenase</fullName>
    </submittedName>
</protein>
<accession>A0A520S623</accession>
<evidence type="ECO:0000256" key="3">
    <source>
        <dbReference type="ARBA" id="ARBA00022617"/>
    </source>
</evidence>
<evidence type="ECO:0000256" key="2">
    <source>
        <dbReference type="ARBA" id="ARBA00008156"/>
    </source>
</evidence>
<dbReference type="AlphaFoldDB" id="A0A520S623"/>
<dbReference type="InterPro" id="IPR002372">
    <property type="entry name" value="PQQ_rpt_dom"/>
</dbReference>
<proteinExistence type="inferred from homology"/>
<reference evidence="10 11" key="1">
    <citation type="submission" date="2019-02" db="EMBL/GenBank/DDBJ databases">
        <title>Prokaryotic population dynamics and viral predation in marine succession experiment using metagenomics: the confinement effect.</title>
        <authorList>
            <person name="Haro-Moreno J.M."/>
            <person name="Rodriguez-Valera F."/>
            <person name="Lopez-Perez M."/>
        </authorList>
    </citation>
    <scope>NUCLEOTIDE SEQUENCE [LARGE SCALE GENOMIC DNA]</scope>
    <source>
        <strain evidence="10">MED-G158</strain>
    </source>
</reference>
<evidence type="ECO:0000256" key="5">
    <source>
        <dbReference type="ARBA" id="ARBA00022729"/>
    </source>
</evidence>
<keyword evidence="6" id="KW-0560">Oxidoreductase</keyword>
<sequence length="781" mass="84403">MNRSKRFETMRSMCKSIASIMRRVSCGDGFSCVATSITSSKLSSRKLKAPKEFLMKTTQQQKTILPGKPIKLAAATLGLAVLTACGGEAPSTTAIEVATTPPVSAETNAVTAAVSFDTQADSGAGLYELNCAVCHGANLEGTTLGPLLSGSSFIQRWGGQTPALLLGNIRANMPPGGNESLTEGNYIDIVAHILSVNGVDSVVAALTAETDFEISDNISQVVARRERAEPPAPEGLTVAGNTEDFVPFVPLSDAMLRDPSPNDWPMHRRNYYAHSYSPLDQIDKGNVGNLTLEWVWNMHEGDSEPAPLVYNGIVYLINPGNVIQALDGKTGELIWEHWSGPANRQDMRNIAMYEDKIIQATTDARLVALDARTGEQVWEAIVADNSKGFSNSSGPIVADGKVILGLAGCARYIPEDCYISAYDADDGELLWQFETIAEMGEPGGDTWGGLDNIFRAGGETWITGSYDPDLKLTYWGTAQQKPWVPVSRHMTINDVGLYTNSTVAVSTDTGELDWYFQHVPAEALDLDEVFERVLINRGGEQLVYSLGKYGILWKNDRVTGEFKGFTETVFQNAFTHIDPETGAVTYREDIQNAQLNEWTSACPSSAGGKDWHSMTYHPPSGLIIAPLSQTCLENAAREVALVQGGGGLAASRKFFEMPGTDGNLGKVGAYHADTMEEVWSHQQRASLHTGTISTGGGLVFVGDLDRRFKAFDVDTGDILWETRLGTSVQGHPVSFAIDGKQYIAVTTALGGTSPRTVPGVIATEITYPRWGNAIYVFSLPD</sequence>
<dbReference type="PANTHER" id="PTHR32303:SF20">
    <property type="entry name" value="QUINOPROTEIN ETHANOL DEHYDROGENASE"/>
    <property type="match status" value="1"/>
</dbReference>
<evidence type="ECO:0000256" key="4">
    <source>
        <dbReference type="ARBA" id="ARBA00022723"/>
    </source>
</evidence>
<dbReference type="Gene3D" id="1.10.760.10">
    <property type="entry name" value="Cytochrome c-like domain"/>
    <property type="match status" value="1"/>
</dbReference>
<dbReference type="GO" id="GO:0046872">
    <property type="term" value="F:metal ion binding"/>
    <property type="evidence" value="ECO:0007669"/>
    <property type="project" value="UniProtKB-KW"/>
</dbReference>
<dbReference type="GO" id="GO:0020037">
    <property type="term" value="F:heme binding"/>
    <property type="evidence" value="ECO:0007669"/>
    <property type="project" value="InterPro"/>
</dbReference>
<evidence type="ECO:0000313" key="11">
    <source>
        <dbReference type="Proteomes" id="UP000320404"/>
    </source>
</evidence>
<comment type="cofactor">
    <cofactor evidence="1">
        <name>pyrroloquinoline quinone</name>
        <dbReference type="ChEBI" id="CHEBI:58442"/>
    </cofactor>
</comment>
<evidence type="ECO:0000256" key="7">
    <source>
        <dbReference type="ARBA" id="ARBA00023004"/>
    </source>
</evidence>
<dbReference type="Pfam" id="PF13442">
    <property type="entry name" value="Cytochrome_CBB3"/>
    <property type="match status" value="1"/>
</dbReference>
<keyword evidence="4 8" id="KW-0479">Metal-binding</keyword>
<dbReference type="PROSITE" id="PS51007">
    <property type="entry name" value="CYTC"/>
    <property type="match status" value="1"/>
</dbReference>